<keyword evidence="1" id="KW-1015">Disulfide bond</keyword>
<evidence type="ECO:0000313" key="4">
    <source>
        <dbReference type="Proteomes" id="UP001274896"/>
    </source>
</evidence>
<dbReference type="Proteomes" id="UP001274896">
    <property type="component" value="Unassembled WGS sequence"/>
</dbReference>
<reference evidence="3" key="1">
    <citation type="submission" date="2023-06" db="EMBL/GenBank/DDBJ databases">
        <title>Male Hemibagrus guttatus genome.</title>
        <authorList>
            <person name="Bian C."/>
        </authorList>
    </citation>
    <scope>NUCLEOTIDE SEQUENCE</scope>
    <source>
        <strain evidence="3">Male_cb2023</strain>
        <tissue evidence="3">Muscle</tissue>
    </source>
</reference>
<name>A0AAE0R057_9TELE</name>
<dbReference type="InterPro" id="IPR008139">
    <property type="entry name" value="SaposinB_dom"/>
</dbReference>
<gene>
    <name evidence="3" type="ORF">QTP70_024572</name>
</gene>
<dbReference type="PROSITE" id="PS50015">
    <property type="entry name" value="SAP_B"/>
    <property type="match status" value="1"/>
</dbReference>
<accession>A0AAE0R057</accession>
<dbReference type="InterPro" id="IPR011001">
    <property type="entry name" value="Saposin-like"/>
</dbReference>
<feature type="domain" description="Saposin B-type" evidence="2">
    <location>
        <begin position="130"/>
        <end position="201"/>
    </location>
</feature>
<feature type="non-terminal residue" evidence="3">
    <location>
        <position position="1"/>
    </location>
</feature>
<keyword evidence="4" id="KW-1185">Reference proteome</keyword>
<protein>
    <recommendedName>
        <fullName evidence="2">Saposin B-type domain-containing protein</fullName>
    </recommendedName>
</protein>
<evidence type="ECO:0000259" key="2">
    <source>
        <dbReference type="PROSITE" id="PS50015"/>
    </source>
</evidence>
<dbReference type="EMBL" id="JAUCMX010000008">
    <property type="protein sequence ID" value="KAK3537908.1"/>
    <property type="molecule type" value="Genomic_DNA"/>
</dbReference>
<comment type="caution">
    <text evidence="3">The sequence shown here is derived from an EMBL/GenBank/DDBJ whole genome shotgun (WGS) entry which is preliminary data.</text>
</comment>
<dbReference type="SUPFAM" id="SSF47862">
    <property type="entry name" value="Saposin"/>
    <property type="match status" value="2"/>
</dbReference>
<dbReference type="AlphaFoldDB" id="A0AAE0R057"/>
<evidence type="ECO:0000256" key="1">
    <source>
        <dbReference type="ARBA" id="ARBA00023157"/>
    </source>
</evidence>
<organism evidence="3 4">
    <name type="scientific">Hemibagrus guttatus</name>
    <dbReference type="NCBI Taxonomy" id="175788"/>
    <lineage>
        <taxon>Eukaryota</taxon>
        <taxon>Metazoa</taxon>
        <taxon>Chordata</taxon>
        <taxon>Craniata</taxon>
        <taxon>Vertebrata</taxon>
        <taxon>Euteleostomi</taxon>
        <taxon>Actinopterygii</taxon>
        <taxon>Neopterygii</taxon>
        <taxon>Teleostei</taxon>
        <taxon>Ostariophysi</taxon>
        <taxon>Siluriformes</taxon>
        <taxon>Bagridae</taxon>
        <taxon>Hemibagrus</taxon>
    </lineage>
</organism>
<evidence type="ECO:0000313" key="3">
    <source>
        <dbReference type="EMBL" id="KAK3537908.1"/>
    </source>
</evidence>
<proteinExistence type="predicted"/>
<sequence>TFCSVLQIAAFTAPPKWQKNPIFCCTCQDFVKVTKPKIDLTMQLKIKKFCNMFIQSVKNKCLSFGAKLKRKIVQTIFPGKIPRDTCQKMKLFVVRSEQRSNELALLPEFEKVNASLQEVVRAFQNSAWKLPYKCCMCKESVRMTRFLIMNAIQEKAEEVCNLIKSVREECMSKAKIFQVKIIRTFFPVSPYVMCKSLKVCK</sequence>